<evidence type="ECO:0000259" key="2">
    <source>
        <dbReference type="Pfam" id="PF01433"/>
    </source>
</evidence>
<evidence type="ECO:0000313" key="3">
    <source>
        <dbReference type="EMBL" id="MBB6326293.1"/>
    </source>
</evidence>
<protein>
    <recommendedName>
        <fullName evidence="2">Peptidase M1 membrane alanine aminopeptidase domain-containing protein</fullName>
    </recommendedName>
</protein>
<dbReference type="InterPro" id="IPR014782">
    <property type="entry name" value="Peptidase_M1_dom"/>
</dbReference>
<dbReference type="SUPFAM" id="SSF55486">
    <property type="entry name" value="Metalloproteases ('zincins'), catalytic domain"/>
    <property type="match status" value="1"/>
</dbReference>
<dbReference type="Gene3D" id="1.10.390.10">
    <property type="entry name" value="Neutral Protease Domain 2"/>
    <property type="match status" value="1"/>
</dbReference>
<dbReference type="AlphaFoldDB" id="A0A841MHG9"/>
<dbReference type="GO" id="GO:0008237">
    <property type="term" value="F:metallopeptidase activity"/>
    <property type="evidence" value="ECO:0007669"/>
    <property type="project" value="InterPro"/>
</dbReference>
<feature type="domain" description="Peptidase M1 membrane alanine aminopeptidase" evidence="2">
    <location>
        <begin position="410"/>
        <end position="549"/>
    </location>
</feature>
<feature type="chain" id="PRO_5032373526" description="Peptidase M1 membrane alanine aminopeptidase domain-containing protein" evidence="1">
    <location>
        <begin position="18"/>
        <end position="570"/>
    </location>
</feature>
<proteinExistence type="predicted"/>
<accession>A0A841MHG9</accession>
<dbReference type="Pfam" id="PF01433">
    <property type="entry name" value="Peptidase_M1"/>
    <property type="match status" value="1"/>
</dbReference>
<reference evidence="3 4" key="1">
    <citation type="submission" date="2020-08" db="EMBL/GenBank/DDBJ databases">
        <title>Genomic Encyclopedia of Type Strains, Phase IV (KMG-IV): sequencing the most valuable type-strain genomes for metagenomic binning, comparative biology and taxonomic classification.</title>
        <authorList>
            <person name="Goeker M."/>
        </authorList>
    </citation>
    <scope>NUCLEOTIDE SEQUENCE [LARGE SCALE GENOMIC DNA]</scope>
    <source>
        <strain evidence="3 4">DSM 102044</strain>
    </source>
</reference>
<dbReference type="GO" id="GO:0008270">
    <property type="term" value="F:zinc ion binding"/>
    <property type="evidence" value="ECO:0007669"/>
    <property type="project" value="InterPro"/>
</dbReference>
<dbReference type="Proteomes" id="UP000588604">
    <property type="component" value="Unassembled WGS sequence"/>
</dbReference>
<keyword evidence="1" id="KW-0732">Signal</keyword>
<evidence type="ECO:0000256" key="1">
    <source>
        <dbReference type="SAM" id="SignalP"/>
    </source>
</evidence>
<gene>
    <name evidence="3" type="ORF">FHS59_001921</name>
</gene>
<evidence type="ECO:0000313" key="4">
    <source>
        <dbReference type="Proteomes" id="UP000588604"/>
    </source>
</evidence>
<feature type="signal peptide" evidence="1">
    <location>
        <begin position="1"/>
        <end position="17"/>
    </location>
</feature>
<dbReference type="CDD" id="cd09604">
    <property type="entry name" value="M1_APN_like"/>
    <property type="match status" value="1"/>
</dbReference>
<organism evidence="3 4">
    <name type="scientific">Algoriphagus iocasae</name>
    <dbReference type="NCBI Taxonomy" id="1836499"/>
    <lineage>
        <taxon>Bacteria</taxon>
        <taxon>Pseudomonadati</taxon>
        <taxon>Bacteroidota</taxon>
        <taxon>Cytophagia</taxon>
        <taxon>Cytophagales</taxon>
        <taxon>Cyclobacteriaceae</taxon>
        <taxon>Algoriphagus</taxon>
    </lineage>
</organism>
<dbReference type="RefSeq" id="WP_221444482.1">
    <property type="nucleotide sequence ID" value="NZ_JACIJO010000002.1"/>
</dbReference>
<name>A0A841MHG9_9BACT</name>
<keyword evidence="4" id="KW-1185">Reference proteome</keyword>
<comment type="caution">
    <text evidence="3">The sequence shown here is derived from an EMBL/GenBank/DDBJ whole genome shotgun (WGS) entry which is preliminary data.</text>
</comment>
<sequence>MRSILFFLLFTCTFAFGQQNGLKPIRSSIKTDTRAIRQDVPMTNSIRKAFEEGNRDFSGKPGPNYWQMETDFTIDASLDPSTQTITGSEKILVHNNSKDDLTQIVLRLDHNIFRADVPRGFSTPAEQTEGMIVTSIKVAGEPVDLESGPVRRNDPPKLRVSGLTRTVATIYLVNPIKAGTTAELEINWHTKLPGGTNGRGHRMTQRFDSTLFQPTQWFPRLAKYDDLRGWETNDYLGPAEFFNNFGSFDVSLTVPAGWIVSGTGVLQNPEEVLTPKAIQQLSKVLTTDEVLTIIGEEEKGPGKSTLDGDKLTWRFKADKVNDFAWATSDRFIWKATRAMIPEKGPIPLHMVFIPERAKYFENAAERTRHALEFYSKLWAPYPFPQLTMQDGPSAGMEYPMVINSNQGAADHETAHQWWPMMLGTNETRYGWMDEGFNQYMNILSAADAAGKPYDLDGLGQSYGRVSGSEDEAPLMWSANYAGTGYGFQTYQKTPLMLSMLGGIVGDEAVINAMKKYTATWAYKHPSPWDYMFFMDHELGKNLDWFWYYWLFTTESVEGSIEGVESLMVKL</sequence>
<dbReference type="InterPro" id="IPR027268">
    <property type="entry name" value="Peptidase_M4/M1_CTD_sf"/>
</dbReference>
<dbReference type="EMBL" id="JACIJO010000002">
    <property type="protein sequence ID" value="MBB6326293.1"/>
    <property type="molecule type" value="Genomic_DNA"/>
</dbReference>